<protein>
    <submittedName>
        <fullName evidence="3">Uncharacterized protein</fullName>
    </submittedName>
</protein>
<dbReference type="AlphaFoldDB" id="A0AAU9XL11"/>
<evidence type="ECO:0000256" key="2">
    <source>
        <dbReference type="SAM" id="MobiDB-lite"/>
    </source>
</evidence>
<accession>A0AAU9XL11</accession>
<sequence>MAANAMETDDLGHLPSSTLRRSNSAPNVSAAVVSEAIPIFQPLQTARQRRFSTSQMAVNIGSPASRIAQIKREELESMDEASRERQIESELSLTIGMHDHMTLMDHDKNHDADMHERRNSFDDHRHPFPSPSSLSSSPTNNQKAMKGTRSLTPSPIPSPTRTTFMRRSLSPVYFKPSTLTLKRKWPSEGFEPGVSPSKRLCDVSPLNCSPNGPVESEHINFDEENNIHEDPGSSSASDTSTSSSTATPMLFGEIPRQPLPLYRSKFTPPRSPLAGPSTTQSLPRTLGNSPSCFTFSPVQD</sequence>
<evidence type="ECO:0000313" key="3">
    <source>
        <dbReference type="EMBL" id="CAH3149661.1"/>
    </source>
</evidence>
<name>A0AAU9XL11_9CNID</name>
<evidence type="ECO:0000256" key="1">
    <source>
        <dbReference type="ARBA" id="ARBA00006725"/>
    </source>
</evidence>
<dbReference type="EMBL" id="CALNXJ010000046">
    <property type="protein sequence ID" value="CAH3149661.1"/>
    <property type="molecule type" value="Genomic_DNA"/>
</dbReference>
<dbReference type="PANTHER" id="PTHR22227:SF6">
    <property type="entry name" value="FAMILY WITH SEQUENCE SIMILARITY 122B ISOFORM X1"/>
    <property type="match status" value="1"/>
</dbReference>
<dbReference type="GO" id="GO:0004865">
    <property type="term" value="F:protein serine/threonine phosphatase inhibitor activity"/>
    <property type="evidence" value="ECO:0007669"/>
    <property type="project" value="InterPro"/>
</dbReference>
<feature type="compositionally biased region" description="Low complexity" evidence="2">
    <location>
        <begin position="233"/>
        <end position="247"/>
    </location>
</feature>
<evidence type="ECO:0000313" key="4">
    <source>
        <dbReference type="Proteomes" id="UP001159428"/>
    </source>
</evidence>
<dbReference type="InterPro" id="IPR026716">
    <property type="entry name" value="PBIR1/2/3"/>
</dbReference>
<organism evidence="3 4">
    <name type="scientific">Pocillopora meandrina</name>
    <dbReference type="NCBI Taxonomy" id="46732"/>
    <lineage>
        <taxon>Eukaryota</taxon>
        <taxon>Metazoa</taxon>
        <taxon>Cnidaria</taxon>
        <taxon>Anthozoa</taxon>
        <taxon>Hexacorallia</taxon>
        <taxon>Scleractinia</taxon>
        <taxon>Astrocoeniina</taxon>
        <taxon>Pocilloporidae</taxon>
        <taxon>Pocillopora</taxon>
    </lineage>
</organism>
<reference evidence="3 4" key="1">
    <citation type="submission" date="2022-05" db="EMBL/GenBank/DDBJ databases">
        <authorList>
            <consortium name="Genoscope - CEA"/>
            <person name="William W."/>
        </authorList>
    </citation>
    <scope>NUCLEOTIDE SEQUENCE [LARGE SCALE GENOMIC DNA]</scope>
</reference>
<feature type="compositionally biased region" description="Polar residues" evidence="2">
    <location>
        <begin position="276"/>
        <end position="300"/>
    </location>
</feature>
<feature type="compositionally biased region" description="Low complexity" evidence="2">
    <location>
        <begin position="148"/>
        <end position="163"/>
    </location>
</feature>
<feature type="region of interest" description="Disordered" evidence="2">
    <location>
        <begin position="224"/>
        <end position="300"/>
    </location>
</feature>
<gene>
    <name evidence="3" type="ORF">PMEA_00024438</name>
</gene>
<keyword evidence="4" id="KW-1185">Reference proteome</keyword>
<dbReference type="Proteomes" id="UP001159428">
    <property type="component" value="Unassembled WGS sequence"/>
</dbReference>
<feature type="region of interest" description="Disordered" evidence="2">
    <location>
        <begin position="1"/>
        <end position="23"/>
    </location>
</feature>
<comment type="caution">
    <text evidence="3">The sequence shown here is derived from an EMBL/GenBank/DDBJ whole genome shotgun (WGS) entry which is preliminary data.</text>
</comment>
<proteinExistence type="inferred from homology"/>
<feature type="region of interest" description="Disordered" evidence="2">
    <location>
        <begin position="118"/>
        <end position="169"/>
    </location>
</feature>
<dbReference type="PANTHER" id="PTHR22227">
    <property type="entry name" value="FAMILY WITH SEQUENCE SIMILARITY 122B ISOFORM X1"/>
    <property type="match status" value="1"/>
</dbReference>
<comment type="similarity">
    <text evidence="1">Belongs to the FAM122 family.</text>
</comment>